<reference evidence="1" key="1">
    <citation type="journal article" date="2021" name="Proc. Natl. Acad. Sci. U.S.A.">
        <title>A Catalog of Tens of Thousands of Viruses from Human Metagenomes Reveals Hidden Associations with Chronic Diseases.</title>
        <authorList>
            <person name="Tisza M.J."/>
            <person name="Buck C.B."/>
        </authorList>
    </citation>
    <scope>NUCLEOTIDE SEQUENCE</scope>
    <source>
        <strain evidence="1">Ct1is2</strain>
    </source>
</reference>
<accession>A0A8S5NNM1</accession>
<dbReference type="EMBL" id="BK015204">
    <property type="protein sequence ID" value="DAD95824.1"/>
    <property type="molecule type" value="Genomic_DNA"/>
</dbReference>
<name>A0A8S5NNM1_9CAUD</name>
<organism evidence="1">
    <name type="scientific">Siphoviridae sp. ct1is2</name>
    <dbReference type="NCBI Taxonomy" id="2826273"/>
    <lineage>
        <taxon>Viruses</taxon>
        <taxon>Duplodnaviria</taxon>
        <taxon>Heunggongvirae</taxon>
        <taxon>Uroviricota</taxon>
        <taxon>Caudoviricetes</taxon>
    </lineage>
</organism>
<evidence type="ECO:0000313" key="1">
    <source>
        <dbReference type="EMBL" id="DAD95824.1"/>
    </source>
</evidence>
<proteinExistence type="predicted"/>
<sequence length="109" mass="12017">MSGRFEGNFDRIERAIESALNPTAIAFAKAANQYVKKDTGATEASVWVDSDFPKGKLVWGTEYAGYAYYRGTPSKNHNPQASIRWAEVAKAQDMDEVLAVAEKSIKEAL</sequence>
<protein>
    <submittedName>
        <fullName evidence="1">Minor capsid protein</fullName>
    </submittedName>
</protein>